<evidence type="ECO:0000313" key="4">
    <source>
        <dbReference type="Proteomes" id="UP000030765"/>
    </source>
</evidence>
<sequence>MSIKLQQTQLELMMLEEAGSVSSLGKAEEWLCATDRCVTGYSGKNGAEIFASTTENPLPTNSAERSPEFLAWRRAKEAGLPAPAMEATKLGNTEGAAHIQRDRRNASDQSRAPQYFAYRPDQQRGTQHPYHRPNQRNSNPPPPGPPHTTRLNIHNTTADSTSATNPCMLCGGTCEALVVCSRFLGASVAARRAFVNERRLCKLCVWLPSFEVRSRGIVWSEWLSNQASQATPRS</sequence>
<reference evidence="2 4" key="1">
    <citation type="journal article" date="2014" name="BMC Genomics">
        <title>Genome sequence of Anopheles sinensis provides insight into genetics basis of mosquito competence for malaria parasites.</title>
        <authorList>
            <person name="Zhou D."/>
            <person name="Zhang D."/>
            <person name="Ding G."/>
            <person name="Shi L."/>
            <person name="Hou Q."/>
            <person name="Ye Y."/>
            <person name="Xu Y."/>
            <person name="Zhou H."/>
            <person name="Xiong C."/>
            <person name="Li S."/>
            <person name="Yu J."/>
            <person name="Hong S."/>
            <person name="Yu X."/>
            <person name="Zou P."/>
            <person name="Chen C."/>
            <person name="Chang X."/>
            <person name="Wang W."/>
            <person name="Lv Y."/>
            <person name="Sun Y."/>
            <person name="Ma L."/>
            <person name="Shen B."/>
            <person name="Zhu C."/>
        </authorList>
    </citation>
    <scope>NUCLEOTIDE SEQUENCE [LARGE SCALE GENOMIC DNA]</scope>
</reference>
<dbReference type="AlphaFoldDB" id="A0A084VCH4"/>
<protein>
    <submittedName>
        <fullName evidence="2">Uncharacterized protein LOC101883205</fullName>
    </submittedName>
</protein>
<dbReference type="EMBL" id="KE524612">
    <property type="protein sequence ID" value="KFB35668.1"/>
    <property type="molecule type" value="Genomic_DNA"/>
</dbReference>
<organism evidence="2">
    <name type="scientific">Anopheles sinensis</name>
    <name type="common">Mosquito</name>
    <dbReference type="NCBI Taxonomy" id="74873"/>
    <lineage>
        <taxon>Eukaryota</taxon>
        <taxon>Metazoa</taxon>
        <taxon>Ecdysozoa</taxon>
        <taxon>Arthropoda</taxon>
        <taxon>Hexapoda</taxon>
        <taxon>Insecta</taxon>
        <taxon>Pterygota</taxon>
        <taxon>Neoptera</taxon>
        <taxon>Endopterygota</taxon>
        <taxon>Diptera</taxon>
        <taxon>Nematocera</taxon>
        <taxon>Culicoidea</taxon>
        <taxon>Culicidae</taxon>
        <taxon>Anophelinae</taxon>
        <taxon>Anopheles</taxon>
    </lineage>
</organism>
<dbReference type="OrthoDB" id="7742039at2759"/>
<evidence type="ECO:0000256" key="1">
    <source>
        <dbReference type="SAM" id="MobiDB-lite"/>
    </source>
</evidence>
<name>A0A084VCH4_ANOSI</name>
<dbReference type="EnsemblMetazoa" id="ASIC002558-RA">
    <property type="protein sequence ID" value="ASIC002558-PA"/>
    <property type="gene ID" value="ASIC002558"/>
</dbReference>
<evidence type="ECO:0000313" key="2">
    <source>
        <dbReference type="EMBL" id="KFB35668.1"/>
    </source>
</evidence>
<dbReference type="EMBL" id="ATLV01010758">
    <property type="status" value="NOT_ANNOTATED_CDS"/>
    <property type="molecule type" value="Genomic_DNA"/>
</dbReference>
<feature type="region of interest" description="Disordered" evidence="1">
    <location>
        <begin position="95"/>
        <end position="153"/>
    </location>
</feature>
<proteinExistence type="predicted"/>
<gene>
    <name evidence="2" type="ORF">ZHAS_00002558</name>
</gene>
<dbReference type="VEuPathDB" id="VectorBase:ASIC002558"/>
<accession>A0A084VCH4</accession>
<reference evidence="3" key="2">
    <citation type="submission" date="2020-05" db="UniProtKB">
        <authorList>
            <consortium name="EnsemblMetazoa"/>
        </authorList>
    </citation>
    <scope>IDENTIFICATION</scope>
</reference>
<dbReference type="Proteomes" id="UP000030765">
    <property type="component" value="Unassembled WGS sequence"/>
</dbReference>
<keyword evidence="4" id="KW-1185">Reference proteome</keyword>
<evidence type="ECO:0000313" key="3">
    <source>
        <dbReference type="EnsemblMetazoa" id="ASIC002558-PA"/>
    </source>
</evidence>